<evidence type="ECO:0000256" key="5">
    <source>
        <dbReference type="SAM" id="MobiDB-lite"/>
    </source>
</evidence>
<keyword evidence="3" id="KW-0862">Zinc</keyword>
<feature type="compositionally biased region" description="Low complexity" evidence="5">
    <location>
        <begin position="809"/>
        <end position="818"/>
    </location>
</feature>
<feature type="domain" description="C2H2-type" evidence="6">
    <location>
        <begin position="1728"/>
        <end position="1753"/>
    </location>
</feature>
<evidence type="ECO:0000313" key="8">
    <source>
        <dbReference type="Proteomes" id="UP001565368"/>
    </source>
</evidence>
<keyword evidence="1 4" id="KW-0853">WD repeat</keyword>
<gene>
    <name evidence="7" type="primary">RTC1</name>
    <name evidence="7" type="ORF">Q8F55_000305</name>
</gene>
<evidence type="ECO:0000313" key="7">
    <source>
        <dbReference type="EMBL" id="KAL1412558.1"/>
    </source>
</evidence>
<feature type="compositionally biased region" description="Low complexity" evidence="5">
    <location>
        <begin position="1152"/>
        <end position="1168"/>
    </location>
</feature>
<dbReference type="InterPro" id="IPR013087">
    <property type="entry name" value="Znf_C2H2_type"/>
</dbReference>
<reference evidence="7 8" key="1">
    <citation type="submission" date="2023-08" db="EMBL/GenBank/DDBJ databases">
        <title>Annotated Genome Sequence of Vanrija albida AlHP1.</title>
        <authorList>
            <person name="Herzog R."/>
        </authorList>
    </citation>
    <scope>NUCLEOTIDE SEQUENCE [LARGE SCALE GENOMIC DNA]</scope>
    <source>
        <strain evidence="7 8">AlHP1</strain>
    </source>
</reference>
<feature type="region of interest" description="Disordered" evidence="5">
    <location>
        <begin position="1133"/>
        <end position="1242"/>
    </location>
</feature>
<dbReference type="InterPro" id="IPR037590">
    <property type="entry name" value="WDR24"/>
</dbReference>
<dbReference type="Gene3D" id="3.30.160.60">
    <property type="entry name" value="Classic Zinc Finger"/>
    <property type="match status" value="1"/>
</dbReference>
<evidence type="ECO:0000256" key="1">
    <source>
        <dbReference type="ARBA" id="ARBA00022574"/>
    </source>
</evidence>
<keyword evidence="3" id="KW-0863">Zinc-finger</keyword>
<feature type="compositionally biased region" description="Low complexity" evidence="5">
    <location>
        <begin position="694"/>
        <end position="704"/>
    </location>
</feature>
<comment type="caution">
    <text evidence="7">The sequence shown here is derived from an EMBL/GenBank/DDBJ whole genome shotgun (WGS) entry which is preliminary data.</text>
</comment>
<feature type="compositionally biased region" description="Polar residues" evidence="5">
    <location>
        <begin position="739"/>
        <end position="754"/>
    </location>
</feature>
<feature type="region of interest" description="Disordered" evidence="5">
    <location>
        <begin position="676"/>
        <end position="754"/>
    </location>
</feature>
<feature type="compositionally biased region" description="Basic residues" evidence="5">
    <location>
        <begin position="1595"/>
        <end position="1612"/>
    </location>
</feature>
<dbReference type="PANTHER" id="PTHR46200">
    <property type="entry name" value="GATOR COMPLEX PROTEIN WDR24"/>
    <property type="match status" value="1"/>
</dbReference>
<feature type="compositionally biased region" description="Polar residues" evidence="5">
    <location>
        <begin position="14"/>
        <end position="25"/>
    </location>
</feature>
<feature type="compositionally biased region" description="Basic and acidic residues" evidence="5">
    <location>
        <begin position="1076"/>
        <end position="1087"/>
    </location>
</feature>
<accession>A0ABR3QCY3</accession>
<keyword evidence="2" id="KW-0677">Repeat</keyword>
<protein>
    <submittedName>
        <fullName evidence="7">SEA (Seh1-associated) complex subunit</fullName>
    </submittedName>
</protein>
<feature type="compositionally biased region" description="Low complexity" evidence="5">
    <location>
        <begin position="1176"/>
        <end position="1186"/>
    </location>
</feature>
<dbReference type="SMART" id="SM00320">
    <property type="entry name" value="WD40"/>
    <property type="match status" value="3"/>
</dbReference>
<feature type="region of interest" description="Disordered" evidence="5">
    <location>
        <begin position="1379"/>
        <end position="1661"/>
    </location>
</feature>
<keyword evidence="8" id="KW-1185">Reference proteome</keyword>
<evidence type="ECO:0000256" key="3">
    <source>
        <dbReference type="PROSITE-ProRule" id="PRU00042"/>
    </source>
</evidence>
<feature type="region of interest" description="Disordered" evidence="5">
    <location>
        <begin position="114"/>
        <end position="133"/>
    </location>
</feature>
<feature type="region of interest" description="Disordered" evidence="5">
    <location>
        <begin position="1"/>
        <end position="103"/>
    </location>
</feature>
<dbReference type="GeneID" id="95981348"/>
<feature type="repeat" description="WD" evidence="4">
    <location>
        <begin position="368"/>
        <end position="383"/>
    </location>
</feature>
<evidence type="ECO:0000256" key="2">
    <source>
        <dbReference type="ARBA" id="ARBA00022737"/>
    </source>
</evidence>
<feature type="region of interest" description="Disordered" evidence="5">
    <location>
        <begin position="1068"/>
        <end position="1096"/>
    </location>
</feature>
<dbReference type="InterPro" id="IPR036322">
    <property type="entry name" value="WD40_repeat_dom_sf"/>
</dbReference>
<dbReference type="PROSITE" id="PS00028">
    <property type="entry name" value="ZINC_FINGER_C2H2_1"/>
    <property type="match status" value="1"/>
</dbReference>
<evidence type="ECO:0000256" key="4">
    <source>
        <dbReference type="PROSITE-ProRule" id="PRU00221"/>
    </source>
</evidence>
<evidence type="ECO:0000259" key="6">
    <source>
        <dbReference type="PROSITE" id="PS50157"/>
    </source>
</evidence>
<dbReference type="SUPFAM" id="SSF50978">
    <property type="entry name" value="WD40 repeat-like"/>
    <property type="match status" value="1"/>
</dbReference>
<feature type="compositionally biased region" description="Low complexity" evidence="5">
    <location>
        <begin position="1575"/>
        <end position="1584"/>
    </location>
</feature>
<dbReference type="PROSITE" id="PS50082">
    <property type="entry name" value="WD_REPEATS_2"/>
    <property type="match status" value="2"/>
</dbReference>
<feature type="region of interest" description="Disordered" evidence="5">
    <location>
        <begin position="800"/>
        <end position="828"/>
    </location>
</feature>
<name>A0ABR3QCY3_9TREE</name>
<feature type="compositionally biased region" description="Low complexity" evidence="5">
    <location>
        <begin position="1233"/>
        <end position="1242"/>
    </location>
</feature>
<dbReference type="InterPro" id="IPR015943">
    <property type="entry name" value="WD40/YVTN_repeat-like_dom_sf"/>
</dbReference>
<dbReference type="Proteomes" id="UP001565368">
    <property type="component" value="Unassembled WGS sequence"/>
</dbReference>
<keyword evidence="3" id="KW-0479">Metal-binding</keyword>
<feature type="repeat" description="WD" evidence="4">
    <location>
        <begin position="249"/>
        <end position="293"/>
    </location>
</feature>
<dbReference type="Pfam" id="PF00400">
    <property type="entry name" value="WD40"/>
    <property type="match status" value="1"/>
</dbReference>
<sequence length="1753" mass="188511">MNRFATVLYPSLPASDTPTSANVTPIDSARAASPVEPSPLQSAPPSGLTRSLYDDPRTTRHPSASPPGARGNGRAVALRRDDSPGPSSGASTPTNRLRRGPDRSVRINLMQVAAAQPKSKGRRPPSVAASGRLTSMARGPGMRYVIGGGQYLRVLEITDPAGPWDNAEPQPEPKPSTIRAAASPFARGPGGSTIGEIVNLWKGAWAIGKGVNDVDWGVGAFETKIVTATPSGNFMIFDVNRGKLDREVMGGHPRPMNAVTFCKSPQYSHLVLTGGTEGQARLWDLRDSEPTNRKYYKHNAPISALTFCVDDPHLFVVGTEAGGLFRYDYRVPNKAVGKIWGAHGSKPVFDLKWKVNGEGHGPTGHGWLASAGGDRTVQIWDMSHSWEKGATPTHALHTAYQIRCVDWRPQHPTELVVVPFNQPLASASAESPSISTTPAPMSLPLSDDIDSSLEVWDVRRHYVAKYALPGYDGNAVAAIWDDDNSIVACYQNGGLVQIDLESRVSPRTIPLETIPRQVVAWSVKSELAYAIDRFKLGEIPFDDVRPEFSGHWQVGRPQHRKGVADPPYEPLQASGTIPLNDGRDREFQYMADHYRLEGEPEAVCKWNREVAKICGREDEARLWDFLQGLIEEFASAPEGIFNEAVFQSTAAPAPAPVNPPSPRRMDSRRASDYAGISLDEGDGIVASDADSDSETSMSGSSISSGPHTPKKSRFKAFIPPTVAGKSQPPAIRPILGGRSESSATAVPTLGTSYPSLLSRSMTKRLTIETPSEADTTPNGGEMDYPDPYGIAAALESTMTNRASTGGRMPSTSKSTPQSTRPPSPSERDRLDRLAERAVPARLSSAAASIVNSARPSIIAATKDRIQPGTITRLAQKSFPSTEWELYREKRCTALLDWWRSYVEDGEAQLATTVFVVGSIVVDFPQKQSQRVLEAYLELLERYRLAVPAAYIRRFAGILDEQTIAAQEGITHILYCAKCGKSTGSLEDTADKKRFWWCTRCRRGAQNCSVCHEAVKGLWMSCNKCHHGGHTMCMRKYYLETETTPQIMGRARSSTPPPQRHSLLIQSASQESGLTRKSSDLSHAHESDATIDGQHGHSSTRVWFDQEFAGWETICPLLLSPQAKVQPLLRSRRLVSPSPSMSSDDEPTATNGTTPRAAAKPVAVPPTAIAGGGGSASGSAPNSAGTGDSPTGPASSSSSFWQSSTLSAEPEATNGTNGSASLPPPRSRWTKARSTSTESSLSLSGMTTLGSMYNQDGFPNYPPGPTDNGEIAQLAMDDATIAKQLALTDEAVRSINGTPGVVQARSLGMMGAPSGHTYELPRSMAAFVHRHTGGEDRDLATGRSFVSSGSSTSSEESEHLASVQWVKQVSAPSPSYSPFNGYFERRSDSNPNMPPPTSTNRRVASPRRNGQALPNGPQSQPQGLSLPAGPAHSALPTGVAGDAPGDNDDDDQTVGGVGREGSPSSSSASGLDLLSVAAAHHERSRYSTSAKRRNGAEAVAQWRESGIPTGTSRLTDVRAGSGGRDSPGYESTPSDGQGRGDTPAEPPKKRRRSELQLEQPDNRLRQVTSPTDNGAESDGNSSYEDGSGEDSDYAGKGRKPGVKKMAKPAKMRVRAIPVPAAPPSASSSTPPADKKKGRKSSPTPGSAKSAARRLSESSGKAGAMGAGVQCEYVNPLPPYQRCPDIFTRKYDIPRHMARHARREGDLVSEGKLSEDKALLWRTIRDKPRIRCKTCGEFFTRQDALKRHQAKQHHH</sequence>
<feature type="region of interest" description="Disordered" evidence="5">
    <location>
        <begin position="1333"/>
        <end position="1355"/>
    </location>
</feature>
<dbReference type="PANTHER" id="PTHR46200:SF1">
    <property type="entry name" value="GATOR COMPLEX PROTEIN WDR24"/>
    <property type="match status" value="1"/>
</dbReference>
<dbReference type="SMART" id="SM00355">
    <property type="entry name" value="ZnF_C2H2"/>
    <property type="match status" value="2"/>
</dbReference>
<feature type="compositionally biased region" description="Low complexity" evidence="5">
    <location>
        <begin position="1194"/>
        <end position="1206"/>
    </location>
</feature>
<dbReference type="EMBL" id="JBBXJM010000001">
    <property type="protein sequence ID" value="KAL1412558.1"/>
    <property type="molecule type" value="Genomic_DNA"/>
</dbReference>
<feature type="compositionally biased region" description="Low complexity" evidence="5">
    <location>
        <begin position="84"/>
        <end position="94"/>
    </location>
</feature>
<dbReference type="Gene3D" id="2.130.10.10">
    <property type="entry name" value="YVTN repeat-like/Quinoprotein amine dehydrogenase"/>
    <property type="match status" value="1"/>
</dbReference>
<dbReference type="PROSITE" id="PS50157">
    <property type="entry name" value="ZINC_FINGER_C2H2_2"/>
    <property type="match status" value="1"/>
</dbReference>
<feature type="compositionally biased region" description="Polar residues" evidence="5">
    <location>
        <begin position="1564"/>
        <end position="1573"/>
    </location>
</feature>
<feature type="compositionally biased region" description="Low complexity" evidence="5">
    <location>
        <begin position="1459"/>
        <end position="1477"/>
    </location>
</feature>
<dbReference type="InterPro" id="IPR001680">
    <property type="entry name" value="WD40_rpt"/>
</dbReference>
<feature type="compositionally biased region" description="Low complexity" evidence="5">
    <location>
        <begin position="1343"/>
        <end position="1353"/>
    </location>
</feature>
<proteinExistence type="predicted"/>
<organism evidence="7 8">
    <name type="scientific">Vanrija albida</name>
    <dbReference type="NCBI Taxonomy" id="181172"/>
    <lineage>
        <taxon>Eukaryota</taxon>
        <taxon>Fungi</taxon>
        <taxon>Dikarya</taxon>
        <taxon>Basidiomycota</taxon>
        <taxon>Agaricomycotina</taxon>
        <taxon>Tremellomycetes</taxon>
        <taxon>Trichosporonales</taxon>
        <taxon>Trichosporonaceae</taxon>
        <taxon>Vanrija</taxon>
    </lineage>
</organism>
<dbReference type="RefSeq" id="XP_069212502.1">
    <property type="nucleotide sequence ID" value="XM_069348958.1"/>
</dbReference>